<dbReference type="EMBL" id="JACHMN010000002">
    <property type="protein sequence ID" value="MBB5869749.1"/>
    <property type="molecule type" value="Genomic_DNA"/>
</dbReference>
<name>A0A841BRC8_9ACTN</name>
<dbReference type="RefSeq" id="WP_184836594.1">
    <property type="nucleotide sequence ID" value="NZ_JACHMN010000002.1"/>
</dbReference>
<keyword evidence="1" id="KW-1133">Transmembrane helix</keyword>
<keyword evidence="3" id="KW-1185">Reference proteome</keyword>
<feature type="transmembrane region" description="Helical" evidence="1">
    <location>
        <begin position="120"/>
        <end position="140"/>
    </location>
</feature>
<keyword evidence="1" id="KW-0472">Membrane</keyword>
<dbReference type="InterPro" id="IPR009781">
    <property type="entry name" value="DUF1345"/>
</dbReference>
<gene>
    <name evidence="2" type="ORF">F4553_003128</name>
</gene>
<evidence type="ECO:0000313" key="3">
    <source>
        <dbReference type="Proteomes" id="UP000587527"/>
    </source>
</evidence>
<dbReference type="Proteomes" id="UP000587527">
    <property type="component" value="Unassembled WGS sequence"/>
</dbReference>
<feature type="transmembrane region" description="Helical" evidence="1">
    <location>
        <begin position="190"/>
        <end position="214"/>
    </location>
</feature>
<reference evidence="2 3" key="1">
    <citation type="submission" date="2020-08" db="EMBL/GenBank/DDBJ databases">
        <title>Sequencing the genomes of 1000 actinobacteria strains.</title>
        <authorList>
            <person name="Klenk H.-P."/>
        </authorList>
    </citation>
    <scope>NUCLEOTIDE SEQUENCE [LARGE SCALE GENOMIC DNA]</scope>
    <source>
        <strain evidence="2 3">DSM 45362</strain>
    </source>
</reference>
<proteinExistence type="predicted"/>
<organism evidence="2 3">
    <name type="scientific">Allocatelliglobosispora scoriae</name>
    <dbReference type="NCBI Taxonomy" id="643052"/>
    <lineage>
        <taxon>Bacteria</taxon>
        <taxon>Bacillati</taxon>
        <taxon>Actinomycetota</taxon>
        <taxon>Actinomycetes</taxon>
        <taxon>Micromonosporales</taxon>
        <taxon>Micromonosporaceae</taxon>
        <taxon>Allocatelliglobosispora</taxon>
    </lineage>
</organism>
<evidence type="ECO:0000313" key="2">
    <source>
        <dbReference type="EMBL" id="MBB5869749.1"/>
    </source>
</evidence>
<dbReference type="AlphaFoldDB" id="A0A841BRC8"/>
<feature type="transmembrane region" description="Helical" evidence="1">
    <location>
        <begin position="91"/>
        <end position="108"/>
    </location>
</feature>
<dbReference type="Pfam" id="PF07077">
    <property type="entry name" value="DUF1345"/>
    <property type="match status" value="1"/>
</dbReference>
<sequence>MSQTIATVRRQVGALIFRATEVVLAVGGFAFTVFGGDTSESQVLFLLLWSTVAITYLIIGGFRIRRQRLSDPNVPEPAPPQWSAVLLGRRFSFFFTAAASLTGLGAALDVLGDSDKDEYTSLITGLGVVVMVAAWMLLHLGYARFYAQWTEWRFPACPHPNVVDFLYFSFTLGVSFAASDVEVQSRALRWHVMVHSVISFFYNAIVLAIAVGIVTGK</sequence>
<feature type="transmembrane region" description="Helical" evidence="1">
    <location>
        <begin position="12"/>
        <end position="31"/>
    </location>
</feature>
<accession>A0A841BRC8</accession>
<evidence type="ECO:0000256" key="1">
    <source>
        <dbReference type="SAM" id="Phobius"/>
    </source>
</evidence>
<keyword evidence="1" id="KW-0812">Transmembrane</keyword>
<comment type="caution">
    <text evidence="2">The sequence shown here is derived from an EMBL/GenBank/DDBJ whole genome shotgun (WGS) entry which is preliminary data.</text>
</comment>
<feature type="transmembrane region" description="Helical" evidence="1">
    <location>
        <begin position="43"/>
        <end position="62"/>
    </location>
</feature>
<protein>
    <submittedName>
        <fullName evidence="2">Putative membrane protein</fullName>
    </submittedName>
</protein>